<comment type="catalytic activity">
    <reaction evidence="1">
        <text>a myo-inositol phosphate + H2O = myo-inositol + phosphate</text>
        <dbReference type="Rhea" id="RHEA:24056"/>
        <dbReference type="ChEBI" id="CHEBI:15377"/>
        <dbReference type="ChEBI" id="CHEBI:17268"/>
        <dbReference type="ChEBI" id="CHEBI:43474"/>
        <dbReference type="ChEBI" id="CHEBI:84139"/>
        <dbReference type="EC" id="3.1.3.25"/>
    </reaction>
</comment>
<dbReference type="OrthoDB" id="74460at2759"/>
<protein>
    <recommendedName>
        <fullName evidence="6">inositol-phosphate phosphatase</fullName>
        <ecNumber evidence="6">3.1.3.25</ecNumber>
    </recommendedName>
    <alternativeName>
        <fullName evidence="14">Inositol-1(or 4)-monophosphatase 3</fullName>
    </alternativeName>
    <alternativeName>
        <fullName evidence="13">Myo-inositol monophosphatase A3</fullName>
    </alternativeName>
</protein>
<dbReference type="GO" id="GO:0016020">
    <property type="term" value="C:membrane"/>
    <property type="evidence" value="ECO:0007669"/>
    <property type="project" value="UniProtKB-SubCell"/>
</dbReference>
<dbReference type="PANTHER" id="PTHR43028">
    <property type="entry name" value="3'(2'),5'-BISPHOSPHATE NUCLEOTIDASE 1"/>
    <property type="match status" value="1"/>
</dbReference>
<dbReference type="Pfam" id="PF00459">
    <property type="entry name" value="Inositol_P"/>
    <property type="match status" value="1"/>
</dbReference>
<dbReference type="Gene3D" id="3.40.190.80">
    <property type="match status" value="1"/>
</dbReference>
<evidence type="ECO:0000256" key="9">
    <source>
        <dbReference type="ARBA" id="ARBA00022801"/>
    </source>
</evidence>
<keyword evidence="7 17" id="KW-0812">Transmembrane</keyword>
<keyword evidence="19" id="KW-1185">Reference proteome</keyword>
<feature type="binding site" evidence="15">
    <location>
        <position position="109"/>
    </location>
    <ligand>
        <name>Mg(2+)</name>
        <dbReference type="ChEBI" id="CHEBI:18420"/>
        <label>1</label>
        <note>catalytic</note>
    </ligand>
</feature>
<dbReference type="EC" id="3.1.3.25" evidence="6"/>
<keyword evidence="10 15" id="KW-0460">Magnesium</keyword>
<evidence type="ECO:0000256" key="2">
    <source>
        <dbReference type="ARBA" id="ARBA00001946"/>
    </source>
</evidence>
<feature type="binding site" evidence="15">
    <location>
        <position position="156"/>
    </location>
    <ligand>
        <name>Mg(2+)</name>
        <dbReference type="ChEBI" id="CHEBI:18420"/>
        <label>1</label>
        <note>catalytic</note>
    </ligand>
</feature>
<dbReference type="InterPro" id="IPR020550">
    <property type="entry name" value="Inositol_monophosphatase_CS"/>
</dbReference>
<dbReference type="AlphaFoldDB" id="A0A238BQ14"/>
<dbReference type="GO" id="GO:0008254">
    <property type="term" value="F:3'-nucleotidase activity"/>
    <property type="evidence" value="ECO:0007669"/>
    <property type="project" value="TreeGrafter"/>
</dbReference>
<evidence type="ECO:0000256" key="10">
    <source>
        <dbReference type="ARBA" id="ARBA00022842"/>
    </source>
</evidence>
<sequence length="490" mass="55267">MYIRLKPANFVIFAIIIFFLYLGYLIWGREEHFPDVVIDLHDLLSYVLLATELGGRAILDVNDEQKLKVFKKAETDVGKPELLTRADLLSNQLIINVLKRYPGLRVISEEKAEKLSVVDYEKYQPQQQELYTNVKAIVDLFPSRKYVLSKLAVWVDPLDATQEFTEGLLEYVSVMICISLNDIPIFGGIYRPFTGEKVYGLNEFGIVKGNGDKWSSTVLKNSSKLIMVSRSHAGNVRELALKTSFANFTVEAAGGSGYKTLRLLNGTGQLYVHKTAIKKWDTCAGDALLRSIGGLMLDFNGDMLSYDPNGDYVLRNGLIAAAQYPFTYFQQWRQHLKGASDKMNEMEKNLNDLALHKFQLASEFLALNKEMETVLDSYRLNLSKTKSVIGLSATSAAFIDNRDLEPVVRIRINSDGMFSLIPDDVADPNKTKRACQFRPFGILEPLCAKAARHDIIKALPLICEISSIKYKLRELNKEYCKVKKSLALVT</sequence>
<proteinExistence type="inferred from homology"/>
<keyword evidence="8 15" id="KW-0479">Metal-binding</keyword>
<evidence type="ECO:0000256" key="11">
    <source>
        <dbReference type="ARBA" id="ARBA00022989"/>
    </source>
</evidence>
<dbReference type="PRINTS" id="PR00377">
    <property type="entry name" value="IMPHPHTASES"/>
</dbReference>
<dbReference type="PANTHER" id="PTHR43028:SF4">
    <property type="entry name" value="INOSITOL MONOPHOSPHATASE 3"/>
    <property type="match status" value="1"/>
</dbReference>
<evidence type="ECO:0000256" key="7">
    <source>
        <dbReference type="ARBA" id="ARBA00022692"/>
    </source>
</evidence>
<dbReference type="InterPro" id="IPR050725">
    <property type="entry name" value="CysQ/Inositol_MonoPase"/>
</dbReference>
<dbReference type="InterPro" id="IPR000760">
    <property type="entry name" value="Inositol_monophosphatase-like"/>
</dbReference>
<evidence type="ECO:0000256" key="13">
    <source>
        <dbReference type="ARBA" id="ARBA00042119"/>
    </source>
</evidence>
<feature type="coiled-coil region" evidence="16">
    <location>
        <begin position="329"/>
        <end position="356"/>
    </location>
</feature>
<keyword evidence="16" id="KW-0175">Coiled coil</keyword>
<evidence type="ECO:0000256" key="8">
    <source>
        <dbReference type="ARBA" id="ARBA00022723"/>
    </source>
</evidence>
<dbReference type="GO" id="GO:0005737">
    <property type="term" value="C:cytoplasm"/>
    <property type="evidence" value="ECO:0007669"/>
    <property type="project" value="UniProtKB-ARBA"/>
</dbReference>
<dbReference type="FunFam" id="3.30.540.10:FF:000012">
    <property type="entry name" value="Blast:Putative inositol monophosphatase 3"/>
    <property type="match status" value="1"/>
</dbReference>
<evidence type="ECO:0000256" key="6">
    <source>
        <dbReference type="ARBA" id="ARBA00013106"/>
    </source>
</evidence>
<comment type="subcellular location">
    <subcellularLocation>
        <location evidence="3">Membrane</location>
        <topology evidence="3">Single-pass membrane protein</topology>
    </subcellularLocation>
</comment>
<evidence type="ECO:0000256" key="5">
    <source>
        <dbReference type="ARBA" id="ARBA00009759"/>
    </source>
</evidence>
<dbReference type="GO" id="GO:0046872">
    <property type="term" value="F:metal ion binding"/>
    <property type="evidence" value="ECO:0007669"/>
    <property type="project" value="UniProtKB-KW"/>
</dbReference>
<evidence type="ECO:0000256" key="17">
    <source>
        <dbReference type="SAM" id="Phobius"/>
    </source>
</evidence>
<keyword evidence="9" id="KW-0378">Hydrolase</keyword>
<feature type="binding site" evidence="15">
    <location>
        <position position="281"/>
    </location>
    <ligand>
        <name>Mg(2+)</name>
        <dbReference type="ChEBI" id="CHEBI:18420"/>
        <label>1</label>
        <note>catalytic</note>
    </ligand>
</feature>
<evidence type="ECO:0000256" key="4">
    <source>
        <dbReference type="ARBA" id="ARBA00005152"/>
    </source>
</evidence>
<evidence type="ECO:0000256" key="1">
    <source>
        <dbReference type="ARBA" id="ARBA00001033"/>
    </source>
</evidence>
<dbReference type="EMBL" id="KZ270062">
    <property type="protein sequence ID" value="OZC06770.1"/>
    <property type="molecule type" value="Genomic_DNA"/>
</dbReference>
<keyword evidence="12 17" id="KW-0472">Membrane</keyword>
<accession>A0A238BQ14</accession>
<dbReference type="Proteomes" id="UP000242913">
    <property type="component" value="Unassembled WGS sequence"/>
</dbReference>
<dbReference type="GO" id="GO:0046854">
    <property type="term" value="P:phosphatidylinositol phosphate biosynthetic process"/>
    <property type="evidence" value="ECO:0007669"/>
    <property type="project" value="InterPro"/>
</dbReference>
<evidence type="ECO:0000256" key="3">
    <source>
        <dbReference type="ARBA" id="ARBA00004167"/>
    </source>
</evidence>
<feature type="binding site" evidence="15">
    <location>
        <position position="159"/>
    </location>
    <ligand>
        <name>Mg(2+)</name>
        <dbReference type="ChEBI" id="CHEBI:18420"/>
        <label>1</label>
        <note>catalytic</note>
    </ligand>
</feature>
<organism evidence="18 19">
    <name type="scientific">Onchocerca flexuosa</name>
    <dbReference type="NCBI Taxonomy" id="387005"/>
    <lineage>
        <taxon>Eukaryota</taxon>
        <taxon>Metazoa</taxon>
        <taxon>Ecdysozoa</taxon>
        <taxon>Nematoda</taxon>
        <taxon>Chromadorea</taxon>
        <taxon>Rhabditida</taxon>
        <taxon>Spirurina</taxon>
        <taxon>Spiruromorpha</taxon>
        <taxon>Filarioidea</taxon>
        <taxon>Onchocercidae</taxon>
        <taxon>Onchocerca</taxon>
    </lineage>
</organism>
<evidence type="ECO:0000256" key="15">
    <source>
        <dbReference type="PIRSR" id="PIRSR600760-2"/>
    </source>
</evidence>
<comment type="cofactor">
    <cofactor evidence="2 15">
        <name>Mg(2+)</name>
        <dbReference type="ChEBI" id="CHEBI:18420"/>
    </cofactor>
</comment>
<dbReference type="SUPFAM" id="SSF56655">
    <property type="entry name" value="Carbohydrate phosphatase"/>
    <property type="match status" value="1"/>
</dbReference>
<evidence type="ECO:0000313" key="19">
    <source>
        <dbReference type="Proteomes" id="UP000242913"/>
    </source>
</evidence>
<dbReference type="PROSITE" id="PS00630">
    <property type="entry name" value="IMP_2"/>
    <property type="match status" value="1"/>
</dbReference>
<evidence type="ECO:0000256" key="12">
    <source>
        <dbReference type="ARBA" id="ARBA00023136"/>
    </source>
</evidence>
<comment type="pathway">
    <text evidence="4">Polyol metabolism; myo-inositol biosynthesis; myo-inositol from D-glucose 6-phosphate: step 2/2.</text>
</comment>
<dbReference type="GO" id="GO:0012505">
    <property type="term" value="C:endomembrane system"/>
    <property type="evidence" value="ECO:0007669"/>
    <property type="project" value="TreeGrafter"/>
</dbReference>
<evidence type="ECO:0000313" key="18">
    <source>
        <dbReference type="EMBL" id="OZC06770.1"/>
    </source>
</evidence>
<feature type="binding site" evidence="15">
    <location>
        <position position="158"/>
    </location>
    <ligand>
        <name>Mg(2+)</name>
        <dbReference type="ChEBI" id="CHEBI:18420"/>
        <label>1</label>
        <note>catalytic</note>
    </ligand>
</feature>
<reference evidence="18 19" key="1">
    <citation type="submission" date="2015-12" db="EMBL/GenBank/DDBJ databases">
        <title>Draft genome of the nematode, Onchocerca flexuosa.</title>
        <authorList>
            <person name="Mitreva M."/>
        </authorList>
    </citation>
    <scope>NUCLEOTIDE SEQUENCE [LARGE SCALE GENOMIC DNA]</scope>
    <source>
        <strain evidence="18">Red Deer</strain>
    </source>
</reference>
<evidence type="ECO:0000256" key="16">
    <source>
        <dbReference type="SAM" id="Coils"/>
    </source>
</evidence>
<dbReference type="Gene3D" id="3.30.540.10">
    <property type="entry name" value="Fructose-1,6-Bisphosphatase, subunit A, domain 1"/>
    <property type="match status" value="1"/>
</dbReference>
<dbReference type="GO" id="GO:0052834">
    <property type="term" value="F:inositol monophosphate phosphatase activity"/>
    <property type="evidence" value="ECO:0007669"/>
    <property type="project" value="UniProtKB-EC"/>
</dbReference>
<name>A0A238BQ14_9BILA</name>
<evidence type="ECO:0000256" key="14">
    <source>
        <dbReference type="ARBA" id="ARBA00042949"/>
    </source>
</evidence>
<feature type="transmembrane region" description="Helical" evidence="17">
    <location>
        <begin position="7"/>
        <end position="27"/>
    </location>
</feature>
<keyword evidence="11 17" id="KW-1133">Transmembrane helix</keyword>
<gene>
    <name evidence="18" type="ORF">X798_06233</name>
</gene>
<comment type="similarity">
    <text evidence="5">Belongs to the inositol monophosphatase superfamily.</text>
</comment>